<comment type="caution">
    <text evidence="1">The sequence shown here is derived from an EMBL/GenBank/DDBJ whole genome shotgun (WGS) entry which is preliminary data.</text>
</comment>
<dbReference type="GeneID" id="84000721"/>
<evidence type="ECO:0000313" key="2">
    <source>
        <dbReference type="Proteomes" id="UP000271464"/>
    </source>
</evidence>
<protein>
    <submittedName>
        <fullName evidence="1">Uncharacterized protein</fullName>
    </submittedName>
</protein>
<dbReference type="EMBL" id="UPHM01000136">
    <property type="protein sequence ID" value="VBA30248.1"/>
    <property type="molecule type" value="Genomic_DNA"/>
</dbReference>
<proteinExistence type="predicted"/>
<keyword evidence="2" id="KW-1185">Reference proteome</keyword>
<gene>
    <name evidence="1" type="ORF">LAUMK4_05024</name>
</gene>
<organism evidence="1 2">
    <name type="scientific">Mycobacterium persicum</name>
    <dbReference type="NCBI Taxonomy" id="1487726"/>
    <lineage>
        <taxon>Bacteria</taxon>
        <taxon>Bacillati</taxon>
        <taxon>Actinomycetota</taxon>
        <taxon>Actinomycetes</taxon>
        <taxon>Mycobacteriales</taxon>
        <taxon>Mycobacteriaceae</taxon>
        <taxon>Mycobacterium</taxon>
    </lineage>
</organism>
<reference evidence="1 2" key="1">
    <citation type="submission" date="2018-09" db="EMBL/GenBank/DDBJ databases">
        <authorList>
            <person name="Tagini F."/>
        </authorList>
    </citation>
    <scope>NUCLEOTIDE SEQUENCE [LARGE SCALE GENOMIC DNA]</scope>
    <source>
        <strain evidence="1 2">MK4</strain>
    </source>
</reference>
<evidence type="ECO:0000313" key="1">
    <source>
        <dbReference type="EMBL" id="VBA30248.1"/>
    </source>
</evidence>
<sequence>MTMVDVPAAVHIGANELPFVDIGDGSTPAPIGTKPFSAIRRF</sequence>
<name>A0ABY6RQ85_9MYCO</name>
<dbReference type="RefSeq" id="WP_277816331.1">
    <property type="nucleotide sequence ID" value="NZ_LWCM01000115.1"/>
</dbReference>
<dbReference type="Proteomes" id="UP000271464">
    <property type="component" value="Unassembled WGS sequence"/>
</dbReference>
<accession>A0ABY6RQ85</accession>